<evidence type="ECO:0008006" key="4">
    <source>
        <dbReference type="Google" id="ProtNLM"/>
    </source>
</evidence>
<accession>A0AAV7K2B2</accession>
<protein>
    <recommendedName>
        <fullName evidence="4">Securin</fullName>
    </recommendedName>
</protein>
<evidence type="ECO:0000313" key="3">
    <source>
        <dbReference type="Proteomes" id="UP001165289"/>
    </source>
</evidence>
<gene>
    <name evidence="2" type="ORF">LOD99_2325</name>
</gene>
<dbReference type="Proteomes" id="UP001165289">
    <property type="component" value="Unassembled WGS sequence"/>
</dbReference>
<evidence type="ECO:0000256" key="1">
    <source>
        <dbReference type="SAM" id="MobiDB-lite"/>
    </source>
</evidence>
<feature type="compositionally biased region" description="Basic and acidic residues" evidence="1">
    <location>
        <begin position="73"/>
        <end position="84"/>
    </location>
</feature>
<reference evidence="2 3" key="1">
    <citation type="journal article" date="2023" name="BMC Biol.">
        <title>The compact genome of the sponge Oopsacas minuta (Hexactinellida) is lacking key metazoan core genes.</title>
        <authorList>
            <person name="Santini S."/>
            <person name="Schenkelaars Q."/>
            <person name="Jourda C."/>
            <person name="Duchesne M."/>
            <person name="Belahbib H."/>
            <person name="Rocher C."/>
            <person name="Selva M."/>
            <person name="Riesgo A."/>
            <person name="Vervoort M."/>
            <person name="Leys S.P."/>
            <person name="Kodjabachian L."/>
            <person name="Le Bivic A."/>
            <person name="Borchiellini C."/>
            <person name="Claverie J.M."/>
            <person name="Renard E."/>
        </authorList>
    </citation>
    <scope>NUCLEOTIDE SEQUENCE [LARGE SCALE GENOMIC DNA]</scope>
    <source>
        <strain evidence="2">SPO-2</strain>
    </source>
</reference>
<keyword evidence="3" id="KW-1185">Reference proteome</keyword>
<dbReference type="EMBL" id="JAKMXF010000210">
    <property type="protein sequence ID" value="KAI6655036.1"/>
    <property type="molecule type" value="Genomic_DNA"/>
</dbReference>
<organism evidence="2 3">
    <name type="scientific">Oopsacas minuta</name>
    <dbReference type="NCBI Taxonomy" id="111878"/>
    <lineage>
        <taxon>Eukaryota</taxon>
        <taxon>Metazoa</taxon>
        <taxon>Porifera</taxon>
        <taxon>Hexactinellida</taxon>
        <taxon>Hexasterophora</taxon>
        <taxon>Lyssacinosida</taxon>
        <taxon>Leucopsacidae</taxon>
        <taxon>Oopsacas</taxon>
    </lineage>
</organism>
<proteinExistence type="predicted"/>
<evidence type="ECO:0000313" key="2">
    <source>
        <dbReference type="EMBL" id="KAI6655036.1"/>
    </source>
</evidence>
<dbReference type="AlphaFoldDB" id="A0AAV7K2B2"/>
<sequence length="188" mass="21829">MTSVKRLDKENLVSTCGPSFKPGHEEITRTPLSLLKDVRNRHTKPNSVLKTHENIPLKRTFKTSTKKNKSTKPHSEMHKIQENIRLDPSSSLFKQFEYPEVENTPHDEPEPQDKLFPSEELQFINELVKINIASPHHSRKEHFKLETPVPIEERCELLEVELTLPEDLPLPDELIGFELEQMLEACHI</sequence>
<feature type="region of interest" description="Disordered" evidence="1">
    <location>
        <begin position="62"/>
        <end position="84"/>
    </location>
</feature>
<comment type="caution">
    <text evidence="2">The sequence shown here is derived from an EMBL/GenBank/DDBJ whole genome shotgun (WGS) entry which is preliminary data.</text>
</comment>
<name>A0AAV7K2B2_9METZ</name>
<feature type="compositionally biased region" description="Basic residues" evidence="1">
    <location>
        <begin position="62"/>
        <end position="72"/>
    </location>
</feature>